<proteinExistence type="predicted"/>
<evidence type="ECO:0000256" key="1">
    <source>
        <dbReference type="SAM" id="Phobius"/>
    </source>
</evidence>
<sequence>MKDYLAALFVALVVFIWWLSSVCLLFYILLSIAKVFI</sequence>
<protein>
    <submittedName>
        <fullName evidence="2">Uncharacterized protein</fullName>
    </submittedName>
</protein>
<accession>Q0GXT3</accession>
<feature type="transmembrane region" description="Helical" evidence="1">
    <location>
        <begin position="6"/>
        <end position="30"/>
    </location>
</feature>
<dbReference type="KEGG" id="vg:5130606"/>
<reference evidence="2 3" key="1">
    <citation type="journal article" date="2006" name="J. Bacteriol.">
        <title>Genome sequence and global gene expression of Q54, a new phage species linking the 936 and c2 phage species of Lactococcus lactis.</title>
        <authorList>
            <person name="Fortier L.C."/>
            <person name="Bransi A."/>
            <person name="Moineau S."/>
        </authorList>
    </citation>
    <scope>NUCLEOTIDE SEQUENCE</scope>
</reference>
<keyword evidence="1" id="KW-0472">Membrane</keyword>
<organism evidence="2 3">
    <name type="scientific">Lactococcus phage Q54</name>
    <dbReference type="NCBI Taxonomy" id="382685"/>
    <lineage>
        <taxon>Viruses</taxon>
        <taxon>Duplodnaviria</taxon>
        <taxon>Heunggongvirae</taxon>
        <taxon>Uroviricota</taxon>
        <taxon>Caudoviricetes</taxon>
        <taxon>Questintvirus</taxon>
        <taxon>Questintvirus Q54</taxon>
    </lineage>
</organism>
<evidence type="ECO:0000313" key="2">
    <source>
        <dbReference type="EMBL" id="ABF22593.1"/>
    </source>
</evidence>
<evidence type="ECO:0000313" key="3">
    <source>
        <dbReference type="Proteomes" id="UP000001250"/>
    </source>
</evidence>
<name>Q0GXT3_9CAUD</name>
<dbReference type="RefSeq" id="YP_762608.1">
    <property type="nucleotide sequence ID" value="NC_008364.1"/>
</dbReference>
<dbReference type="GeneID" id="5130606"/>
<dbReference type="EMBL" id="DQ490056">
    <property type="protein sequence ID" value="ABF22593.1"/>
    <property type="molecule type" value="Genomic_DNA"/>
</dbReference>
<keyword evidence="1" id="KW-0812">Transmembrane</keyword>
<dbReference type="Proteomes" id="UP000001250">
    <property type="component" value="Segment"/>
</dbReference>
<keyword evidence="3" id="KW-1185">Reference proteome</keyword>
<keyword evidence="1" id="KW-1133">Transmembrane helix</keyword>